<evidence type="ECO:0000256" key="3">
    <source>
        <dbReference type="ARBA" id="ARBA00022475"/>
    </source>
</evidence>
<keyword evidence="6 7" id="KW-0472">Membrane</keyword>
<keyword evidence="5 7" id="KW-1133">Transmembrane helix</keyword>
<evidence type="ECO:0000256" key="2">
    <source>
        <dbReference type="ARBA" id="ARBA00005262"/>
    </source>
</evidence>
<protein>
    <submittedName>
        <fullName evidence="8">Chromate transporter</fullName>
    </submittedName>
</protein>
<comment type="caution">
    <text evidence="8">The sequence shown here is derived from an EMBL/GenBank/DDBJ whole genome shotgun (WGS) entry which is preliminary data.</text>
</comment>
<keyword evidence="9" id="KW-1185">Reference proteome</keyword>
<reference evidence="8 9" key="1">
    <citation type="submission" date="2024-09" db="EMBL/GenBank/DDBJ databases">
        <authorList>
            <person name="Sun Q."/>
            <person name="Mori K."/>
        </authorList>
    </citation>
    <scope>NUCLEOTIDE SEQUENCE [LARGE SCALE GENOMIC DNA]</scope>
    <source>
        <strain evidence="8 9">TISTR 2452</strain>
    </source>
</reference>
<dbReference type="EMBL" id="JBHMDO010000033">
    <property type="protein sequence ID" value="MFB9328218.1"/>
    <property type="molecule type" value="Genomic_DNA"/>
</dbReference>
<dbReference type="Proteomes" id="UP001589747">
    <property type="component" value="Unassembled WGS sequence"/>
</dbReference>
<evidence type="ECO:0000256" key="4">
    <source>
        <dbReference type="ARBA" id="ARBA00022692"/>
    </source>
</evidence>
<dbReference type="Pfam" id="PF02417">
    <property type="entry name" value="Chromate_transp"/>
    <property type="match status" value="1"/>
</dbReference>
<evidence type="ECO:0000256" key="1">
    <source>
        <dbReference type="ARBA" id="ARBA00004651"/>
    </source>
</evidence>
<sequence>METLWALFVLFLKTGLLSFGGGYSVMPIIEQETMTRGWIGPGEFAELIAVAGLSPGPMATNTATMIGYRTAGVAGAIAATAGIVLPSLVIIALAAAFSMKLFRQPWFRTLFYGLRPIVTGLIIYSALYVAFHSAPNSLSWSTLATLFIAATSFYGLVRYKWHPVKVILAAAVAGVVLF</sequence>
<dbReference type="InterPro" id="IPR052518">
    <property type="entry name" value="CHR_Transporter"/>
</dbReference>
<name>A0ABV5KVH1_9BACL</name>
<dbReference type="PANTHER" id="PTHR43663:SF1">
    <property type="entry name" value="CHROMATE TRANSPORTER"/>
    <property type="match status" value="1"/>
</dbReference>
<proteinExistence type="inferred from homology"/>
<accession>A0ABV5KVH1</accession>
<evidence type="ECO:0000256" key="5">
    <source>
        <dbReference type="ARBA" id="ARBA00022989"/>
    </source>
</evidence>
<dbReference type="InterPro" id="IPR003370">
    <property type="entry name" value="Chromate_transpt"/>
</dbReference>
<organism evidence="8 9">
    <name type="scientific">Paenibacillus aurantiacus</name>
    <dbReference type="NCBI Taxonomy" id="1936118"/>
    <lineage>
        <taxon>Bacteria</taxon>
        <taxon>Bacillati</taxon>
        <taxon>Bacillota</taxon>
        <taxon>Bacilli</taxon>
        <taxon>Bacillales</taxon>
        <taxon>Paenibacillaceae</taxon>
        <taxon>Paenibacillus</taxon>
    </lineage>
</organism>
<dbReference type="RefSeq" id="WP_377497306.1">
    <property type="nucleotide sequence ID" value="NZ_JBHMDO010000033.1"/>
</dbReference>
<dbReference type="PANTHER" id="PTHR43663">
    <property type="entry name" value="CHROMATE TRANSPORT PROTEIN-RELATED"/>
    <property type="match status" value="1"/>
</dbReference>
<comment type="subcellular location">
    <subcellularLocation>
        <location evidence="1">Cell membrane</location>
        <topology evidence="1">Multi-pass membrane protein</topology>
    </subcellularLocation>
</comment>
<feature type="transmembrane region" description="Helical" evidence="7">
    <location>
        <begin position="137"/>
        <end position="157"/>
    </location>
</feature>
<keyword evidence="3" id="KW-1003">Cell membrane</keyword>
<feature type="transmembrane region" description="Helical" evidence="7">
    <location>
        <begin position="73"/>
        <end position="97"/>
    </location>
</feature>
<evidence type="ECO:0000256" key="6">
    <source>
        <dbReference type="ARBA" id="ARBA00023136"/>
    </source>
</evidence>
<comment type="similarity">
    <text evidence="2">Belongs to the chromate ion transporter (CHR) (TC 2.A.51) family.</text>
</comment>
<keyword evidence="4 7" id="KW-0812">Transmembrane</keyword>
<evidence type="ECO:0000313" key="9">
    <source>
        <dbReference type="Proteomes" id="UP001589747"/>
    </source>
</evidence>
<feature type="transmembrane region" description="Helical" evidence="7">
    <location>
        <begin position="109"/>
        <end position="131"/>
    </location>
</feature>
<gene>
    <name evidence="8" type="ORF">ACFFSY_20000</name>
</gene>
<evidence type="ECO:0000313" key="8">
    <source>
        <dbReference type="EMBL" id="MFB9328218.1"/>
    </source>
</evidence>
<evidence type="ECO:0000256" key="7">
    <source>
        <dbReference type="SAM" id="Phobius"/>
    </source>
</evidence>